<feature type="compositionally biased region" description="Pro residues" evidence="1">
    <location>
        <begin position="22"/>
        <end position="36"/>
    </location>
</feature>
<accession>A0A0A9CMF0</accession>
<reference evidence="2" key="2">
    <citation type="journal article" date="2015" name="Data Brief">
        <title>Shoot transcriptome of the giant reed, Arundo donax.</title>
        <authorList>
            <person name="Barrero R.A."/>
            <person name="Guerrero F.D."/>
            <person name="Moolhuijzen P."/>
            <person name="Goolsby J.A."/>
            <person name="Tidwell J."/>
            <person name="Bellgard S.E."/>
            <person name="Bellgard M.I."/>
        </authorList>
    </citation>
    <scope>NUCLEOTIDE SEQUENCE</scope>
    <source>
        <tissue evidence="2">Shoot tissue taken approximately 20 cm above the soil surface</tissue>
    </source>
</reference>
<sequence>MLLLSLTHCPAPYQLARASPPSRTPTTPPPTSPSNPPHLYKLLVSIHLPAASQLMPPSIHRTLAPARASSMVLRIARRLR</sequence>
<dbReference type="EMBL" id="GBRH01221119">
    <property type="protein sequence ID" value="JAD76776.1"/>
    <property type="molecule type" value="Transcribed_RNA"/>
</dbReference>
<name>A0A0A9CMF0_ARUDO</name>
<organism evidence="2">
    <name type="scientific">Arundo donax</name>
    <name type="common">Giant reed</name>
    <name type="synonym">Donax arundinaceus</name>
    <dbReference type="NCBI Taxonomy" id="35708"/>
    <lineage>
        <taxon>Eukaryota</taxon>
        <taxon>Viridiplantae</taxon>
        <taxon>Streptophyta</taxon>
        <taxon>Embryophyta</taxon>
        <taxon>Tracheophyta</taxon>
        <taxon>Spermatophyta</taxon>
        <taxon>Magnoliopsida</taxon>
        <taxon>Liliopsida</taxon>
        <taxon>Poales</taxon>
        <taxon>Poaceae</taxon>
        <taxon>PACMAD clade</taxon>
        <taxon>Arundinoideae</taxon>
        <taxon>Arundineae</taxon>
        <taxon>Arundo</taxon>
    </lineage>
</organism>
<dbReference type="AlphaFoldDB" id="A0A0A9CMF0"/>
<evidence type="ECO:0000313" key="2">
    <source>
        <dbReference type="EMBL" id="JAD76776.1"/>
    </source>
</evidence>
<evidence type="ECO:0000256" key="1">
    <source>
        <dbReference type="SAM" id="MobiDB-lite"/>
    </source>
</evidence>
<protein>
    <submittedName>
        <fullName evidence="2">Uncharacterized protein</fullName>
    </submittedName>
</protein>
<reference evidence="2" key="1">
    <citation type="submission" date="2014-09" db="EMBL/GenBank/DDBJ databases">
        <authorList>
            <person name="Magalhaes I.L.F."/>
            <person name="Oliveira U."/>
            <person name="Santos F.R."/>
            <person name="Vidigal T.H.D.A."/>
            <person name="Brescovit A.D."/>
            <person name="Santos A.J."/>
        </authorList>
    </citation>
    <scope>NUCLEOTIDE SEQUENCE</scope>
    <source>
        <tissue evidence="2">Shoot tissue taken approximately 20 cm above the soil surface</tissue>
    </source>
</reference>
<feature type="region of interest" description="Disordered" evidence="1">
    <location>
        <begin position="14"/>
        <end position="37"/>
    </location>
</feature>
<proteinExistence type="predicted"/>